<feature type="transmembrane region" description="Helical" evidence="7">
    <location>
        <begin position="41"/>
        <end position="63"/>
    </location>
</feature>
<keyword evidence="2 7" id="KW-0813">Transport</keyword>
<evidence type="ECO:0000256" key="1">
    <source>
        <dbReference type="ARBA" id="ARBA00004651"/>
    </source>
</evidence>
<feature type="domain" description="ABC transmembrane type-1" evidence="9">
    <location>
        <begin position="102"/>
        <end position="292"/>
    </location>
</feature>
<feature type="region of interest" description="Disordered" evidence="8">
    <location>
        <begin position="1"/>
        <end position="20"/>
    </location>
</feature>
<dbReference type="Pfam" id="PF12911">
    <property type="entry name" value="OppC_N"/>
    <property type="match status" value="1"/>
</dbReference>
<comment type="subcellular location">
    <subcellularLocation>
        <location evidence="1 7">Cell membrane</location>
        <topology evidence="1 7">Multi-pass membrane protein</topology>
    </subcellularLocation>
</comment>
<dbReference type="Proteomes" id="UP000650628">
    <property type="component" value="Unassembled WGS sequence"/>
</dbReference>
<evidence type="ECO:0000256" key="7">
    <source>
        <dbReference type="RuleBase" id="RU363032"/>
    </source>
</evidence>
<evidence type="ECO:0000313" key="11">
    <source>
        <dbReference type="Proteomes" id="UP000650628"/>
    </source>
</evidence>
<evidence type="ECO:0000256" key="4">
    <source>
        <dbReference type="ARBA" id="ARBA00022692"/>
    </source>
</evidence>
<accession>A0A8J3X8X8</accession>
<dbReference type="PANTHER" id="PTHR43386">
    <property type="entry name" value="OLIGOPEPTIDE TRANSPORT SYSTEM PERMEASE PROTEIN APPC"/>
    <property type="match status" value="1"/>
</dbReference>
<dbReference type="InterPro" id="IPR000515">
    <property type="entry name" value="MetI-like"/>
</dbReference>
<evidence type="ECO:0000256" key="3">
    <source>
        <dbReference type="ARBA" id="ARBA00022475"/>
    </source>
</evidence>
<sequence length="308" mass="32597">MTLTEAEMPPRPGLPAAPAQEGRAAASPIRAALKVFVQNRLAVLGLVLVVLIVLFCFVGPLVYHTDQVHTNLDQVTLPPGAGHPVGTDSVGYDELGRLMAGGQTSLEVGLAAALIATLFGSVYGAIAGYVGGVVDGLMMRVTDILLSIPTLFFLLLMATIFRPSKPVLIIVIAVVSWLIPARLIRGETLTLKIREYVQAARGMGAGGPYNLFQHVLPNAIGTIAVNVTFQIADAILAVAAMSYLGLGVPPPAADWGGMLSDGVNYSYSGYWWLIYPPGLAIVLTVVAFNFIGDAVRDSFESRLRTVRG</sequence>
<dbReference type="PANTHER" id="PTHR43386:SF1">
    <property type="entry name" value="D,D-DIPEPTIDE TRANSPORT SYSTEM PERMEASE PROTEIN DDPC-RELATED"/>
    <property type="match status" value="1"/>
</dbReference>
<feature type="transmembrane region" description="Helical" evidence="7">
    <location>
        <begin position="108"/>
        <end position="132"/>
    </location>
</feature>
<dbReference type="AlphaFoldDB" id="A0A8J3X8X8"/>
<dbReference type="Pfam" id="PF00528">
    <property type="entry name" value="BPD_transp_1"/>
    <property type="match status" value="1"/>
</dbReference>
<dbReference type="GO" id="GO:0055085">
    <property type="term" value="P:transmembrane transport"/>
    <property type="evidence" value="ECO:0007669"/>
    <property type="project" value="InterPro"/>
</dbReference>
<keyword evidence="5 7" id="KW-1133">Transmembrane helix</keyword>
<feature type="transmembrane region" description="Helical" evidence="7">
    <location>
        <begin position="144"/>
        <end position="161"/>
    </location>
</feature>
<comment type="similarity">
    <text evidence="7">Belongs to the binding-protein-dependent transport system permease family.</text>
</comment>
<dbReference type="SUPFAM" id="SSF161098">
    <property type="entry name" value="MetI-like"/>
    <property type="match status" value="1"/>
</dbReference>
<evidence type="ECO:0000256" key="5">
    <source>
        <dbReference type="ARBA" id="ARBA00022989"/>
    </source>
</evidence>
<comment type="caution">
    <text evidence="10">The sequence shown here is derived from an EMBL/GenBank/DDBJ whole genome shotgun (WGS) entry which is preliminary data.</text>
</comment>
<evidence type="ECO:0000256" key="2">
    <source>
        <dbReference type="ARBA" id="ARBA00022448"/>
    </source>
</evidence>
<dbReference type="Gene3D" id="1.10.3720.10">
    <property type="entry name" value="MetI-like"/>
    <property type="match status" value="1"/>
</dbReference>
<feature type="transmembrane region" description="Helical" evidence="7">
    <location>
        <begin position="167"/>
        <end position="184"/>
    </location>
</feature>
<dbReference type="GO" id="GO:0005886">
    <property type="term" value="C:plasma membrane"/>
    <property type="evidence" value="ECO:0007669"/>
    <property type="project" value="UniProtKB-SubCell"/>
</dbReference>
<organism evidence="10 11">
    <name type="scientific">Planotetraspora mira</name>
    <dbReference type="NCBI Taxonomy" id="58121"/>
    <lineage>
        <taxon>Bacteria</taxon>
        <taxon>Bacillati</taxon>
        <taxon>Actinomycetota</taxon>
        <taxon>Actinomycetes</taxon>
        <taxon>Streptosporangiales</taxon>
        <taxon>Streptosporangiaceae</taxon>
        <taxon>Planotetraspora</taxon>
    </lineage>
</organism>
<reference evidence="10 11" key="1">
    <citation type="submission" date="2021-01" db="EMBL/GenBank/DDBJ databases">
        <title>Whole genome shotgun sequence of Planotetraspora mira NBRC 15435.</title>
        <authorList>
            <person name="Komaki H."/>
            <person name="Tamura T."/>
        </authorList>
    </citation>
    <scope>NUCLEOTIDE SEQUENCE [LARGE SCALE GENOMIC DNA]</scope>
    <source>
        <strain evidence="10 11">NBRC 15435</strain>
    </source>
</reference>
<dbReference type="RefSeq" id="WP_239114205.1">
    <property type="nucleotide sequence ID" value="NZ_BOOO01000030.1"/>
</dbReference>
<dbReference type="InterPro" id="IPR035906">
    <property type="entry name" value="MetI-like_sf"/>
</dbReference>
<proteinExistence type="inferred from homology"/>
<dbReference type="InterPro" id="IPR025966">
    <property type="entry name" value="OppC_N"/>
</dbReference>
<feature type="transmembrane region" description="Helical" evidence="7">
    <location>
        <begin position="269"/>
        <end position="292"/>
    </location>
</feature>
<evidence type="ECO:0000259" key="9">
    <source>
        <dbReference type="PROSITE" id="PS50928"/>
    </source>
</evidence>
<feature type="transmembrane region" description="Helical" evidence="7">
    <location>
        <begin position="231"/>
        <end position="249"/>
    </location>
</feature>
<keyword evidence="6 7" id="KW-0472">Membrane</keyword>
<gene>
    <name evidence="10" type="ORF">Pmi06nite_52180</name>
</gene>
<name>A0A8J3X8X8_9ACTN</name>
<keyword evidence="11" id="KW-1185">Reference proteome</keyword>
<keyword evidence="3" id="KW-1003">Cell membrane</keyword>
<dbReference type="CDD" id="cd06261">
    <property type="entry name" value="TM_PBP2"/>
    <property type="match status" value="1"/>
</dbReference>
<evidence type="ECO:0000256" key="8">
    <source>
        <dbReference type="SAM" id="MobiDB-lite"/>
    </source>
</evidence>
<dbReference type="EMBL" id="BOOO01000030">
    <property type="protein sequence ID" value="GII31776.1"/>
    <property type="molecule type" value="Genomic_DNA"/>
</dbReference>
<dbReference type="PROSITE" id="PS50928">
    <property type="entry name" value="ABC_TM1"/>
    <property type="match status" value="1"/>
</dbReference>
<evidence type="ECO:0000256" key="6">
    <source>
        <dbReference type="ARBA" id="ARBA00023136"/>
    </source>
</evidence>
<dbReference type="InterPro" id="IPR050366">
    <property type="entry name" value="BP-dependent_transpt_permease"/>
</dbReference>
<evidence type="ECO:0000313" key="10">
    <source>
        <dbReference type="EMBL" id="GII31776.1"/>
    </source>
</evidence>
<protein>
    <submittedName>
        <fullName evidence="10">Peptide ABC transporter permease</fullName>
    </submittedName>
</protein>
<keyword evidence="4 7" id="KW-0812">Transmembrane</keyword>